<comment type="caution">
    <text evidence="4">The sequence shown here is derived from an EMBL/GenBank/DDBJ whole genome shotgun (WGS) entry which is preliminary data.</text>
</comment>
<keyword evidence="3" id="KW-0472">Membrane</keyword>
<evidence type="ECO:0000313" key="4">
    <source>
        <dbReference type="EMBL" id="KAJ0399695.1"/>
    </source>
</evidence>
<accession>A0AAD5M1K6</accession>
<dbReference type="AlphaFoldDB" id="A0AAD5M1K6"/>
<protein>
    <recommendedName>
        <fullName evidence="6">Tetratricopeptide repeat protein</fullName>
    </recommendedName>
</protein>
<evidence type="ECO:0000313" key="5">
    <source>
        <dbReference type="Proteomes" id="UP001209570"/>
    </source>
</evidence>
<evidence type="ECO:0000256" key="1">
    <source>
        <dbReference type="PROSITE-ProRule" id="PRU00339"/>
    </source>
</evidence>
<name>A0AAD5M1K6_PYTIN</name>
<dbReference type="PROSITE" id="PS50005">
    <property type="entry name" value="TPR"/>
    <property type="match status" value="1"/>
</dbReference>
<dbReference type="InterPro" id="IPR019734">
    <property type="entry name" value="TPR_rpt"/>
</dbReference>
<dbReference type="InterPro" id="IPR011990">
    <property type="entry name" value="TPR-like_helical_dom_sf"/>
</dbReference>
<dbReference type="Gene3D" id="1.25.40.10">
    <property type="entry name" value="Tetratricopeptide repeat domain"/>
    <property type="match status" value="1"/>
</dbReference>
<organism evidence="4 5">
    <name type="scientific">Pythium insidiosum</name>
    <name type="common">Pythiosis disease agent</name>
    <dbReference type="NCBI Taxonomy" id="114742"/>
    <lineage>
        <taxon>Eukaryota</taxon>
        <taxon>Sar</taxon>
        <taxon>Stramenopiles</taxon>
        <taxon>Oomycota</taxon>
        <taxon>Peronosporomycetes</taxon>
        <taxon>Pythiales</taxon>
        <taxon>Pythiaceae</taxon>
        <taxon>Pythium</taxon>
    </lineage>
</organism>
<reference evidence="4" key="1">
    <citation type="submission" date="2021-12" db="EMBL/GenBank/DDBJ databases">
        <title>Prjna785345.</title>
        <authorList>
            <person name="Rujirawat T."/>
            <person name="Krajaejun T."/>
        </authorList>
    </citation>
    <scope>NUCLEOTIDE SEQUENCE</scope>
    <source>
        <strain evidence="4">Pi057C3</strain>
    </source>
</reference>
<dbReference type="EMBL" id="JAKCXM010000174">
    <property type="protein sequence ID" value="KAJ0399695.1"/>
    <property type="molecule type" value="Genomic_DNA"/>
</dbReference>
<feature type="region of interest" description="Disordered" evidence="2">
    <location>
        <begin position="268"/>
        <end position="287"/>
    </location>
</feature>
<keyword evidence="1" id="KW-0802">TPR repeat</keyword>
<feature type="transmembrane region" description="Helical" evidence="3">
    <location>
        <begin position="53"/>
        <end position="70"/>
    </location>
</feature>
<feature type="repeat" description="TPR" evidence="1">
    <location>
        <begin position="174"/>
        <end position="207"/>
    </location>
</feature>
<gene>
    <name evidence="4" type="ORF">P43SY_003700</name>
</gene>
<keyword evidence="3" id="KW-0812">Transmembrane</keyword>
<keyword evidence="3" id="KW-1133">Transmembrane helix</keyword>
<proteinExistence type="predicted"/>
<dbReference type="Proteomes" id="UP001209570">
    <property type="component" value="Unassembled WGS sequence"/>
</dbReference>
<dbReference type="SUPFAM" id="SSF48452">
    <property type="entry name" value="TPR-like"/>
    <property type="match status" value="1"/>
</dbReference>
<evidence type="ECO:0000256" key="3">
    <source>
        <dbReference type="SAM" id="Phobius"/>
    </source>
</evidence>
<evidence type="ECO:0000256" key="2">
    <source>
        <dbReference type="SAM" id="MobiDB-lite"/>
    </source>
</evidence>
<keyword evidence="5" id="KW-1185">Reference proteome</keyword>
<evidence type="ECO:0008006" key="6">
    <source>
        <dbReference type="Google" id="ProtNLM"/>
    </source>
</evidence>
<sequence length="287" mass="32295">MIARLAIAQRSHRPAASRAVAAMGSSLGHRSRFSSSAHELLKRDFKRWARREAAVLAILLTAGVTGVYFYQHRDSAPSQQVTRQLDLAAKCAQAGDREAAVRHTVQAYSITKATNAQDRHLFELAFAVAAQYETLGKASSATRYYLDALHHVPFVRGDDDVRAVDRLVVLDRIAQSYQDIGEQRAAENYYRQAIEVYDRVIEARQSEDAELKQIDLEIPVVLYNYGQQLLHLKRWDDARQVLSRARHLAAPLSIEHRLRIDRLLRSVDDESEDGGDNHGTEEQAAPA</sequence>